<feature type="compositionally biased region" description="Polar residues" evidence="1">
    <location>
        <begin position="122"/>
        <end position="136"/>
    </location>
</feature>
<feature type="region of interest" description="Disordered" evidence="1">
    <location>
        <begin position="176"/>
        <end position="254"/>
    </location>
</feature>
<feature type="compositionally biased region" description="Pro residues" evidence="1">
    <location>
        <begin position="244"/>
        <end position="254"/>
    </location>
</feature>
<feature type="region of interest" description="Disordered" evidence="1">
    <location>
        <begin position="67"/>
        <end position="136"/>
    </location>
</feature>
<protein>
    <submittedName>
        <fullName evidence="2">Uncharacterized protein</fullName>
    </submittedName>
</protein>
<proteinExistence type="predicted"/>
<dbReference type="AlphaFoldDB" id="A0A6A7A5T3"/>
<feature type="compositionally biased region" description="Acidic residues" evidence="1">
    <location>
        <begin position="207"/>
        <end position="225"/>
    </location>
</feature>
<reference evidence="2" key="1">
    <citation type="journal article" date="2020" name="Stud. Mycol.">
        <title>101 Dothideomycetes genomes: a test case for predicting lifestyles and emergence of pathogens.</title>
        <authorList>
            <person name="Haridas S."/>
            <person name="Albert R."/>
            <person name="Binder M."/>
            <person name="Bloem J."/>
            <person name="Labutti K."/>
            <person name="Salamov A."/>
            <person name="Andreopoulos B."/>
            <person name="Baker S."/>
            <person name="Barry K."/>
            <person name="Bills G."/>
            <person name="Bluhm B."/>
            <person name="Cannon C."/>
            <person name="Castanera R."/>
            <person name="Culley D."/>
            <person name="Daum C."/>
            <person name="Ezra D."/>
            <person name="Gonzalez J."/>
            <person name="Henrissat B."/>
            <person name="Kuo A."/>
            <person name="Liang C."/>
            <person name="Lipzen A."/>
            <person name="Lutzoni F."/>
            <person name="Magnuson J."/>
            <person name="Mondo S."/>
            <person name="Nolan M."/>
            <person name="Ohm R."/>
            <person name="Pangilinan J."/>
            <person name="Park H.-J."/>
            <person name="Ramirez L."/>
            <person name="Alfaro M."/>
            <person name="Sun H."/>
            <person name="Tritt A."/>
            <person name="Yoshinaga Y."/>
            <person name="Zwiers L.-H."/>
            <person name="Turgeon B."/>
            <person name="Goodwin S."/>
            <person name="Spatafora J."/>
            <person name="Crous P."/>
            <person name="Grigoriev I."/>
        </authorList>
    </citation>
    <scope>NUCLEOTIDE SEQUENCE</scope>
    <source>
        <strain evidence="2">CBS 113818</strain>
    </source>
</reference>
<dbReference type="EMBL" id="MU006222">
    <property type="protein sequence ID" value="KAF2828660.1"/>
    <property type="molecule type" value="Genomic_DNA"/>
</dbReference>
<feature type="compositionally biased region" description="Basic and acidic residues" evidence="1">
    <location>
        <begin position="230"/>
        <end position="240"/>
    </location>
</feature>
<organism evidence="2 3">
    <name type="scientific">Ophiobolus disseminans</name>
    <dbReference type="NCBI Taxonomy" id="1469910"/>
    <lineage>
        <taxon>Eukaryota</taxon>
        <taxon>Fungi</taxon>
        <taxon>Dikarya</taxon>
        <taxon>Ascomycota</taxon>
        <taxon>Pezizomycotina</taxon>
        <taxon>Dothideomycetes</taxon>
        <taxon>Pleosporomycetidae</taxon>
        <taxon>Pleosporales</taxon>
        <taxon>Pleosporineae</taxon>
        <taxon>Phaeosphaeriaceae</taxon>
        <taxon>Ophiobolus</taxon>
    </lineage>
</organism>
<dbReference type="Proteomes" id="UP000799424">
    <property type="component" value="Unassembled WGS sequence"/>
</dbReference>
<evidence type="ECO:0000313" key="2">
    <source>
        <dbReference type="EMBL" id="KAF2828660.1"/>
    </source>
</evidence>
<accession>A0A6A7A5T3</accession>
<name>A0A6A7A5T3_9PLEO</name>
<evidence type="ECO:0000313" key="3">
    <source>
        <dbReference type="Proteomes" id="UP000799424"/>
    </source>
</evidence>
<evidence type="ECO:0000256" key="1">
    <source>
        <dbReference type="SAM" id="MobiDB-lite"/>
    </source>
</evidence>
<feature type="compositionally biased region" description="Basic and acidic residues" evidence="1">
    <location>
        <begin position="104"/>
        <end position="121"/>
    </location>
</feature>
<gene>
    <name evidence="2" type="ORF">CC86DRAFT_404560</name>
</gene>
<feature type="compositionally biased region" description="Low complexity" evidence="1">
    <location>
        <begin position="183"/>
        <end position="195"/>
    </location>
</feature>
<sequence>MVLYLQWLQEQLRSLPPALWRQLVERIFPDGRPALLDVPTDHPSQSRVQGPGAAPQLVQQLSSEVANNGRDSCDTPVGSVQSIVGPGADIDRNNPFRSKGNDLAADRRNFAGDESSHDIDKSPSSNLAPRTRTNGTALLNNIKSSKKGKEPVLDIRVQNEKDSTDASKEVQVVATPNDPAAGSSSPLSSVQSHLSEGQDQLKAIDETPCEEAAEDLDLIDPDAADNQEMPMEKESRKPSETKVPAPPRALPFRT</sequence>
<keyword evidence="3" id="KW-1185">Reference proteome</keyword>